<dbReference type="CDD" id="cd07380">
    <property type="entry name" value="MPP_CWF19_N"/>
    <property type="match status" value="1"/>
</dbReference>
<reference evidence="2" key="1">
    <citation type="submission" date="2021-01" db="EMBL/GenBank/DDBJ databases">
        <authorList>
            <person name="Corre E."/>
            <person name="Pelletier E."/>
            <person name="Niang G."/>
            <person name="Scheremetjew M."/>
            <person name="Finn R."/>
            <person name="Kale V."/>
            <person name="Holt S."/>
            <person name="Cochrane G."/>
            <person name="Meng A."/>
            <person name="Brown T."/>
            <person name="Cohen L."/>
        </authorList>
    </citation>
    <scope>NUCLEOTIDE SEQUENCE</scope>
    <source>
        <strain evidence="2">CCMP2058</strain>
    </source>
</reference>
<gene>
    <name evidence="2" type="ORF">LAMO00422_LOCUS5973</name>
</gene>
<name>A0A7S0D1R0_9EUKA</name>
<organism evidence="2">
    <name type="scientific">Amorphochlora amoebiformis</name>
    <dbReference type="NCBI Taxonomy" id="1561963"/>
    <lineage>
        <taxon>Eukaryota</taxon>
        <taxon>Sar</taxon>
        <taxon>Rhizaria</taxon>
        <taxon>Cercozoa</taxon>
        <taxon>Chlorarachniophyceae</taxon>
        <taxon>Amorphochlora</taxon>
    </lineage>
</organism>
<feature type="compositionally biased region" description="Basic and acidic residues" evidence="1">
    <location>
        <begin position="594"/>
        <end position="606"/>
    </location>
</feature>
<dbReference type="AlphaFoldDB" id="A0A7S0D1R0"/>
<feature type="region of interest" description="Disordered" evidence="1">
    <location>
        <begin position="101"/>
        <end position="155"/>
    </location>
</feature>
<feature type="compositionally biased region" description="Basic residues" evidence="1">
    <location>
        <begin position="44"/>
        <end position="56"/>
    </location>
</feature>
<feature type="region of interest" description="Disordered" evidence="1">
    <location>
        <begin position="14"/>
        <end position="56"/>
    </location>
</feature>
<evidence type="ECO:0008006" key="3">
    <source>
        <dbReference type="Google" id="ProtNLM"/>
    </source>
</evidence>
<feature type="compositionally biased region" description="Basic residues" evidence="1">
    <location>
        <begin position="630"/>
        <end position="640"/>
    </location>
</feature>
<feature type="region of interest" description="Disordered" evidence="1">
    <location>
        <begin position="496"/>
        <end position="536"/>
    </location>
</feature>
<accession>A0A7S0D1R0</accession>
<sequence length="640" mass="71184">MVLTAPLNQRVFFGPHGRQTPRLGDSLPEPDFFSKMGRDDIERRRKKKKHKKRKKAAILSGALSFGDEMEEGEEVFKVRKKARNRVVDGGLSFVKHESRMTEEEALVGVEGEKTDKKPIRQQPEETKNDVEEKGGQVEPADPNPNPTETASGEADYRKYMRYFKKDSVSKEEEGPKGEGSAEAKVEAASQADEIVATQETPIKILVSGDVKGKFNKLFSSAARFEEKVGPFGALFCVGDFFAEDGSIGELEPYLKGQKTLPLDTYFVAGKETGQGANLLKMERSKEKRLSKQEKKDDVDVSPVARSSPMVKICDKLWYLGRKGRVDIAGLSVGYLSGRFHAQFFPDPPDKEEELKGYVPWYCEDHLDDILDLTGGGPEALKAGDPLQKGIDILLTSEWPSFDFEAPPASLPEFIKSDKKRLMELGSPAVGALVGGIASRYHFAASEDIYFAMPAYRNKSHSTRFYALASVGNTNKEKSMKAFNVVPLRQMSLQLLKQHQQTADGSPFVTEATPEDLKAPPSSQTAGPAQAPVSKGPQISRENASVFHNGLCKSHEVYGDGRWKCAFCGNVNYARQNKQCNMRKCNAPAPPCLRPTDKKAAKDKSDLNEEDDDKPKTKRRSKKESIYFSQRPKKRRGPKNE</sequence>
<evidence type="ECO:0000256" key="1">
    <source>
        <dbReference type="SAM" id="MobiDB-lite"/>
    </source>
</evidence>
<feature type="compositionally biased region" description="Basic and acidic residues" evidence="1">
    <location>
        <begin position="110"/>
        <end position="135"/>
    </location>
</feature>
<feature type="region of interest" description="Disordered" evidence="1">
    <location>
        <begin position="584"/>
        <end position="640"/>
    </location>
</feature>
<protein>
    <recommendedName>
        <fullName evidence="3">RanBP2-type domain-containing protein</fullName>
    </recommendedName>
</protein>
<dbReference type="EMBL" id="HBEM01008542">
    <property type="protein sequence ID" value="CAD8440757.1"/>
    <property type="molecule type" value="Transcribed_RNA"/>
</dbReference>
<proteinExistence type="predicted"/>
<evidence type="ECO:0000313" key="2">
    <source>
        <dbReference type="EMBL" id="CAD8440757.1"/>
    </source>
</evidence>